<dbReference type="AlphaFoldDB" id="A0A371B415"/>
<reference evidence="3" key="1">
    <citation type="submission" date="2018-08" db="EMBL/GenBank/DDBJ databases">
        <authorList>
            <person name="Kim S.-J."/>
            <person name="Jung G.-Y."/>
        </authorList>
    </citation>
    <scope>NUCLEOTIDE SEQUENCE [LARGE SCALE GENOMIC DNA]</scope>
    <source>
        <strain evidence="3">GY_H</strain>
    </source>
</reference>
<dbReference type="RefSeq" id="WP_115518359.1">
    <property type="nucleotide sequence ID" value="NZ_QRGO01000002.1"/>
</dbReference>
<keyword evidence="3" id="KW-1185">Reference proteome</keyword>
<feature type="signal peptide" evidence="1">
    <location>
        <begin position="1"/>
        <end position="26"/>
    </location>
</feature>
<keyword evidence="1" id="KW-0732">Signal</keyword>
<comment type="caution">
    <text evidence="2">The sequence shown here is derived from an EMBL/GenBank/DDBJ whole genome shotgun (WGS) entry which is preliminary data.</text>
</comment>
<evidence type="ECO:0000256" key="1">
    <source>
        <dbReference type="SAM" id="SignalP"/>
    </source>
</evidence>
<evidence type="ECO:0000313" key="2">
    <source>
        <dbReference type="EMBL" id="RDV02237.1"/>
    </source>
</evidence>
<dbReference type="Proteomes" id="UP000263993">
    <property type="component" value="Unassembled WGS sequence"/>
</dbReference>
<dbReference type="PANTHER" id="PTHR30024">
    <property type="entry name" value="ALIPHATIC SULFONATES-BINDING PROTEIN-RELATED"/>
    <property type="match status" value="1"/>
</dbReference>
<evidence type="ECO:0000313" key="3">
    <source>
        <dbReference type="Proteomes" id="UP000263993"/>
    </source>
</evidence>
<gene>
    <name evidence="2" type="ORF">DXH78_16735</name>
</gene>
<sequence length="337" mass="36411">MKKTIACLAIGAMTLTSALMPAPAQAEKSELRVPLGAGGFGFLPLHVMKKYQLVEKEAEKLGLKLTVNYANIGGPSVMNDALLSGSADFISAGPPAFLILWDRTKGRGDVMGVAAMSTIPMYLNTKAEHLTKIEDLKADDKIAVTAIKVSIPSIIMQMYARQKEGADATFKYDKYTVSMTHPDAVIAILSGNKQVTAHYASAPFHQRELKEGARTIQNTNDVMGGPQTFTMISTTKKFRDENPKGYAAFVAALKASFDIIKNDKKAAAEVLLESMGGKGWEVSELAAMLDDKDTKYTTMPEGVMKYADFMHAIGTLKNKPAKLDDLFFDVKGIGGGN</sequence>
<protein>
    <submittedName>
        <fullName evidence="2">ABC transporter substrate-binding protein</fullName>
    </submittedName>
</protein>
<dbReference type="EMBL" id="QRGO01000002">
    <property type="protein sequence ID" value="RDV02237.1"/>
    <property type="molecule type" value="Genomic_DNA"/>
</dbReference>
<dbReference type="Gene3D" id="3.40.190.10">
    <property type="entry name" value="Periplasmic binding protein-like II"/>
    <property type="match status" value="2"/>
</dbReference>
<dbReference type="OrthoDB" id="6788250at2"/>
<accession>A0A371B415</accession>
<feature type="chain" id="PRO_5016935360" evidence="1">
    <location>
        <begin position="27"/>
        <end position="337"/>
    </location>
</feature>
<name>A0A371B415_9BRAD</name>
<organism evidence="2 3">
    <name type="scientific">Undibacter mobilis</name>
    <dbReference type="NCBI Taxonomy" id="2292256"/>
    <lineage>
        <taxon>Bacteria</taxon>
        <taxon>Pseudomonadati</taxon>
        <taxon>Pseudomonadota</taxon>
        <taxon>Alphaproteobacteria</taxon>
        <taxon>Hyphomicrobiales</taxon>
        <taxon>Nitrobacteraceae</taxon>
        <taxon>Undibacter</taxon>
    </lineage>
</organism>
<proteinExistence type="predicted"/>
<dbReference type="PANTHER" id="PTHR30024:SF2">
    <property type="entry name" value="ABC TRANSPORTER SUBSTRATE-BINDING PROTEIN"/>
    <property type="match status" value="1"/>
</dbReference>
<dbReference type="SUPFAM" id="SSF53850">
    <property type="entry name" value="Periplasmic binding protein-like II"/>
    <property type="match status" value="1"/>
</dbReference>